<organism evidence="1 2">
    <name type="scientific">Scutellospora calospora</name>
    <dbReference type="NCBI Taxonomy" id="85575"/>
    <lineage>
        <taxon>Eukaryota</taxon>
        <taxon>Fungi</taxon>
        <taxon>Fungi incertae sedis</taxon>
        <taxon>Mucoromycota</taxon>
        <taxon>Glomeromycotina</taxon>
        <taxon>Glomeromycetes</taxon>
        <taxon>Diversisporales</taxon>
        <taxon>Gigasporaceae</taxon>
        <taxon>Scutellospora</taxon>
    </lineage>
</organism>
<proteinExistence type="predicted"/>
<comment type="caution">
    <text evidence="1">The sequence shown here is derived from an EMBL/GenBank/DDBJ whole genome shotgun (WGS) entry which is preliminary data.</text>
</comment>
<evidence type="ECO:0000313" key="1">
    <source>
        <dbReference type="EMBL" id="CAG8435327.1"/>
    </source>
</evidence>
<reference evidence="1" key="1">
    <citation type="submission" date="2021-06" db="EMBL/GenBank/DDBJ databases">
        <authorList>
            <person name="Kallberg Y."/>
            <person name="Tangrot J."/>
            <person name="Rosling A."/>
        </authorList>
    </citation>
    <scope>NUCLEOTIDE SEQUENCE</scope>
    <source>
        <strain evidence="1">AU212A</strain>
    </source>
</reference>
<sequence length="576" mass="66237">MTSSFNIRGNGTHVEEVGVDKSYVPSSQVIEEEKDKSNQKRKKSKSRGLRHILKREEKDNVVEKSQRQNDEKKSESLARTLSGIFSNKSKSEKEKRKDSKNRLSTVFFSDNEDETTDHVRKNKRSNNNDTLFSDNENGSNKKNSKKNRISLNIDKLLEFDDDYKHKTFNNNNMTDMFLPETNGTPIKTYKGRLDSSGSVSGRDSPVSILKRTTAIPNQTESPILLSATFVPFAPIINESSHEHSQEIKVESVEHIEQKDEIKVDPVDQKIDQKEVIDPAEQKEKINIDPVEQKDEINIELIEQKDGHKVEIESVEQKNESKIESFEQNDEPVEQKDEFKDNLNYSSTPATSINEDISVNENVLKLSSQVSYDNLNADTGSYQQVNAEIYNNADTEVNDIINSETTNYDDFHDKLEEDNIEHYNIENKNFESPQIIIEKQVIITKENILKLEEHHYIENKIFESPQIISPTPQFIEKQVIITRDKSSKSQQIAKLTSLESINESLTNVKDQLESKVQEQSQQIGKFTSLESVMVRQFEHAERMEETMRRLEAKRPTAGQELIPKVLKWATEDVDNPD</sequence>
<name>A0ACA9JU48_9GLOM</name>
<protein>
    <submittedName>
        <fullName evidence="1">8346_t:CDS:1</fullName>
    </submittedName>
</protein>
<gene>
    <name evidence="1" type="ORF">SCALOS_LOCUS176</name>
</gene>
<evidence type="ECO:0000313" key="2">
    <source>
        <dbReference type="Proteomes" id="UP000789860"/>
    </source>
</evidence>
<keyword evidence="2" id="KW-1185">Reference proteome</keyword>
<dbReference type="EMBL" id="CAJVPM010000067">
    <property type="protein sequence ID" value="CAG8435327.1"/>
    <property type="molecule type" value="Genomic_DNA"/>
</dbReference>
<dbReference type="Proteomes" id="UP000789860">
    <property type="component" value="Unassembled WGS sequence"/>
</dbReference>
<accession>A0ACA9JU48</accession>